<dbReference type="PANTHER" id="PTHR33572:SF3">
    <property type="entry name" value="VELVET COMPLEX SUBUNIT B"/>
    <property type="match status" value="1"/>
</dbReference>
<dbReference type="InterPro" id="IPR038491">
    <property type="entry name" value="Velvet_dom_sf"/>
</dbReference>
<dbReference type="EMBL" id="MU001639">
    <property type="protein sequence ID" value="KAF2480587.1"/>
    <property type="molecule type" value="Genomic_DNA"/>
</dbReference>
<dbReference type="AlphaFoldDB" id="A0A6A6PMV0"/>
<evidence type="ECO:0000256" key="6">
    <source>
        <dbReference type="ARBA" id="ARBA00038045"/>
    </source>
</evidence>
<evidence type="ECO:0000256" key="7">
    <source>
        <dbReference type="SAM" id="MobiDB-lite"/>
    </source>
</evidence>
<feature type="compositionally biased region" description="Pro residues" evidence="7">
    <location>
        <begin position="70"/>
        <end position="79"/>
    </location>
</feature>
<dbReference type="PROSITE" id="PS51821">
    <property type="entry name" value="VELVET"/>
    <property type="match status" value="1"/>
</dbReference>
<proteinExistence type="inferred from homology"/>
<feature type="compositionally biased region" description="Polar residues" evidence="7">
    <location>
        <begin position="12"/>
        <end position="24"/>
    </location>
</feature>
<dbReference type="InterPro" id="IPR021740">
    <property type="entry name" value="Velvet"/>
</dbReference>
<evidence type="ECO:0000256" key="3">
    <source>
        <dbReference type="ARBA" id="ARBA00023015"/>
    </source>
</evidence>
<comment type="similarity">
    <text evidence="6">Belongs to the velvet family. VelB subfamily.</text>
</comment>
<evidence type="ECO:0000313" key="10">
    <source>
        <dbReference type="Proteomes" id="UP000799767"/>
    </source>
</evidence>
<evidence type="ECO:0000259" key="8">
    <source>
        <dbReference type="PROSITE" id="PS51821"/>
    </source>
</evidence>
<comment type="subcellular location">
    <subcellularLocation>
        <location evidence="1">Nucleus</location>
    </subcellularLocation>
</comment>
<dbReference type="InterPro" id="IPR037525">
    <property type="entry name" value="Velvet_dom"/>
</dbReference>
<keyword evidence="3" id="KW-0805">Transcription regulation</keyword>
<dbReference type="GO" id="GO:0005634">
    <property type="term" value="C:nucleus"/>
    <property type="evidence" value="ECO:0007669"/>
    <property type="project" value="UniProtKB-SubCell"/>
</dbReference>
<keyword evidence="5" id="KW-0539">Nucleus</keyword>
<keyword evidence="10" id="KW-1185">Reference proteome</keyword>
<dbReference type="Gene3D" id="2.60.40.3960">
    <property type="entry name" value="Velvet domain"/>
    <property type="match status" value="2"/>
</dbReference>
<keyword evidence="4" id="KW-0804">Transcription</keyword>
<evidence type="ECO:0000313" key="9">
    <source>
        <dbReference type="EMBL" id="KAF2480587.1"/>
    </source>
</evidence>
<protein>
    <submittedName>
        <fullName evidence="9">Velvet factor-domain-containing protein</fullName>
    </submittedName>
</protein>
<feature type="region of interest" description="Disordered" evidence="7">
    <location>
        <begin position="1"/>
        <end position="79"/>
    </location>
</feature>
<evidence type="ECO:0000256" key="1">
    <source>
        <dbReference type="ARBA" id="ARBA00004123"/>
    </source>
</evidence>
<dbReference type="GeneID" id="54476627"/>
<name>A0A6A6PMV0_9PEZI</name>
<sequence length="403" mass="43995">MQVQSRLGPGSHGQSNGDYQNSIPVNGVHPSESRPDYTPSPTRHLQPEENGMHPYHQPQYGAPPGQQRQYPPPNHQLPPMYPSMGMAPMSAAGQGGVVYHPASQQGTPVGPPAQAQEKQLSFKSTNGTYHFELSIEQQPARARMCGFGDKDRRPITPPPCIKLIITNVAGEVVPPSEVPGEYFVLSCDLWDEQAQSEVNIVRSSSTSPAVSISTATMTSYPPIPERNLAPEYQAVMWAPNGQPMYAAPPGYPPQPGMPYGNPAYYPQQYGGPSQYPPSSSANGNSMYTRNLIGSLSVNASELADVEGEKAYWFVLQDLSVRTEGFFRLKMVLYDLRNVNGGPGTIKDRTACLAYVFSDKFQVFSAKKFPGVIESTPLSKCFAAQGIKIPIRKDVKADQDDDED</sequence>
<reference evidence="9" key="1">
    <citation type="journal article" date="2020" name="Stud. Mycol.">
        <title>101 Dothideomycetes genomes: a test case for predicting lifestyles and emergence of pathogens.</title>
        <authorList>
            <person name="Haridas S."/>
            <person name="Albert R."/>
            <person name="Binder M."/>
            <person name="Bloem J."/>
            <person name="Labutti K."/>
            <person name="Salamov A."/>
            <person name="Andreopoulos B."/>
            <person name="Baker S."/>
            <person name="Barry K."/>
            <person name="Bills G."/>
            <person name="Bluhm B."/>
            <person name="Cannon C."/>
            <person name="Castanera R."/>
            <person name="Culley D."/>
            <person name="Daum C."/>
            <person name="Ezra D."/>
            <person name="Gonzalez J."/>
            <person name="Henrissat B."/>
            <person name="Kuo A."/>
            <person name="Liang C."/>
            <person name="Lipzen A."/>
            <person name="Lutzoni F."/>
            <person name="Magnuson J."/>
            <person name="Mondo S."/>
            <person name="Nolan M."/>
            <person name="Ohm R."/>
            <person name="Pangilinan J."/>
            <person name="Park H.-J."/>
            <person name="Ramirez L."/>
            <person name="Alfaro M."/>
            <person name="Sun H."/>
            <person name="Tritt A."/>
            <person name="Yoshinaga Y."/>
            <person name="Zwiers L.-H."/>
            <person name="Turgeon B."/>
            <person name="Goodwin S."/>
            <person name="Spatafora J."/>
            <person name="Crous P."/>
            <person name="Grigoriev I."/>
        </authorList>
    </citation>
    <scope>NUCLEOTIDE SEQUENCE</scope>
    <source>
        <strain evidence="9">CBS 113389</strain>
    </source>
</reference>
<accession>A0A6A6PMV0</accession>
<dbReference type="PANTHER" id="PTHR33572">
    <property type="entry name" value="SPORE DEVELOPMENT REGULATOR VOSA"/>
    <property type="match status" value="1"/>
</dbReference>
<dbReference type="OrthoDB" id="1746739at2759"/>
<dbReference type="Pfam" id="PF11754">
    <property type="entry name" value="Velvet"/>
    <property type="match status" value="1"/>
</dbReference>
<gene>
    <name evidence="9" type="ORF">BDY17DRAFT_312459</name>
</gene>
<dbReference type="GO" id="GO:0030435">
    <property type="term" value="P:sporulation resulting in formation of a cellular spore"/>
    <property type="evidence" value="ECO:0007669"/>
    <property type="project" value="UniProtKB-KW"/>
</dbReference>
<feature type="domain" description="Velvet" evidence="8">
    <location>
        <begin position="126"/>
        <end position="391"/>
    </location>
</feature>
<dbReference type="Proteomes" id="UP000799767">
    <property type="component" value="Unassembled WGS sequence"/>
</dbReference>
<evidence type="ECO:0000256" key="4">
    <source>
        <dbReference type="ARBA" id="ARBA00023163"/>
    </source>
</evidence>
<organism evidence="9 10">
    <name type="scientific">Neohortaea acidophila</name>
    <dbReference type="NCBI Taxonomy" id="245834"/>
    <lineage>
        <taxon>Eukaryota</taxon>
        <taxon>Fungi</taxon>
        <taxon>Dikarya</taxon>
        <taxon>Ascomycota</taxon>
        <taxon>Pezizomycotina</taxon>
        <taxon>Dothideomycetes</taxon>
        <taxon>Dothideomycetidae</taxon>
        <taxon>Mycosphaerellales</taxon>
        <taxon>Teratosphaeriaceae</taxon>
        <taxon>Neohortaea</taxon>
    </lineage>
</organism>
<evidence type="ECO:0000256" key="2">
    <source>
        <dbReference type="ARBA" id="ARBA00022969"/>
    </source>
</evidence>
<evidence type="ECO:0000256" key="5">
    <source>
        <dbReference type="ARBA" id="ARBA00023242"/>
    </source>
</evidence>
<keyword evidence="2" id="KW-0749">Sporulation</keyword>
<dbReference type="RefSeq" id="XP_033587157.1">
    <property type="nucleotide sequence ID" value="XM_033735625.1"/>
</dbReference>